<protein>
    <recommendedName>
        <fullName evidence="2">Abasic site processing protein HMCES</fullName>
    </recommendedName>
    <alternativeName>
        <fullName evidence="9">Embryonic stem cell-specific 5-hydroxymethylcytosine-binding protein</fullName>
    </alternativeName>
    <alternativeName>
        <fullName evidence="10">Peptidase HMCES</fullName>
    </alternativeName>
    <alternativeName>
        <fullName evidence="11">SRAP domain-containing protein 1</fullName>
    </alternativeName>
</protein>
<reference evidence="12 13" key="1">
    <citation type="journal article" date="2020" name="Cell">
        <title>Large-Scale Comparative Analyses of Tick Genomes Elucidate Their Genetic Diversity and Vector Capacities.</title>
        <authorList>
            <consortium name="Tick Genome and Microbiome Consortium (TIGMIC)"/>
            <person name="Jia N."/>
            <person name="Wang J."/>
            <person name="Shi W."/>
            <person name="Du L."/>
            <person name="Sun Y."/>
            <person name="Zhan W."/>
            <person name="Jiang J.F."/>
            <person name="Wang Q."/>
            <person name="Zhang B."/>
            <person name="Ji P."/>
            <person name="Bell-Sakyi L."/>
            <person name="Cui X.M."/>
            <person name="Yuan T.T."/>
            <person name="Jiang B.G."/>
            <person name="Yang W.F."/>
            <person name="Lam T.T."/>
            <person name="Chang Q.C."/>
            <person name="Ding S.J."/>
            <person name="Wang X.J."/>
            <person name="Zhu J.G."/>
            <person name="Ruan X.D."/>
            <person name="Zhao L."/>
            <person name="Wei J.T."/>
            <person name="Ye R.Z."/>
            <person name="Que T.C."/>
            <person name="Du C.H."/>
            <person name="Zhou Y.H."/>
            <person name="Cheng J.X."/>
            <person name="Dai P.F."/>
            <person name="Guo W.B."/>
            <person name="Han X.H."/>
            <person name="Huang E.J."/>
            <person name="Li L.F."/>
            <person name="Wei W."/>
            <person name="Gao Y.C."/>
            <person name="Liu J.Z."/>
            <person name="Shao H.Z."/>
            <person name="Wang X."/>
            <person name="Wang C.C."/>
            <person name="Yang T.C."/>
            <person name="Huo Q.B."/>
            <person name="Li W."/>
            <person name="Chen H.Y."/>
            <person name="Chen S.E."/>
            <person name="Zhou L.G."/>
            <person name="Ni X.B."/>
            <person name="Tian J.H."/>
            <person name="Sheng Y."/>
            <person name="Liu T."/>
            <person name="Pan Y.S."/>
            <person name="Xia L.Y."/>
            <person name="Li J."/>
            <person name="Zhao F."/>
            <person name="Cao W.C."/>
        </authorList>
    </citation>
    <scope>NUCLEOTIDE SEQUENCE [LARGE SCALE GENOMIC DNA]</scope>
    <source>
        <strain evidence="12">HaeL-2018</strain>
    </source>
</reference>
<comment type="similarity">
    <text evidence="1">Belongs to the SOS response-associated peptidase family.</text>
</comment>
<evidence type="ECO:0000313" key="13">
    <source>
        <dbReference type="Proteomes" id="UP000821853"/>
    </source>
</evidence>
<dbReference type="GO" id="GO:0016829">
    <property type="term" value="F:lyase activity"/>
    <property type="evidence" value="ECO:0007669"/>
    <property type="project" value="UniProtKB-KW"/>
</dbReference>
<evidence type="ECO:0000256" key="3">
    <source>
        <dbReference type="ARBA" id="ARBA00022670"/>
    </source>
</evidence>
<evidence type="ECO:0000256" key="9">
    <source>
        <dbReference type="ARBA" id="ARBA00030390"/>
    </source>
</evidence>
<dbReference type="OrthoDB" id="2111841at2759"/>
<proteinExistence type="inferred from homology"/>
<accession>A0A9J6H8A7</accession>
<dbReference type="InterPro" id="IPR036590">
    <property type="entry name" value="SRAP-like"/>
</dbReference>
<evidence type="ECO:0000256" key="6">
    <source>
        <dbReference type="ARBA" id="ARBA00023124"/>
    </source>
</evidence>
<sequence>MDGRKLKVALSSQPGRQLFGANQAWPGSGGGGSSCPVSCSPVLVHSRHAAEECESEVVATVMQWGLVPSWFRGEPQAFRINTINCRSEGCTERLSYKPAITTGKRCVVVAEG</sequence>
<evidence type="ECO:0000256" key="1">
    <source>
        <dbReference type="ARBA" id="ARBA00008136"/>
    </source>
</evidence>
<evidence type="ECO:0000256" key="8">
    <source>
        <dbReference type="ARBA" id="ARBA00023239"/>
    </source>
</evidence>
<organism evidence="12 13">
    <name type="scientific">Haemaphysalis longicornis</name>
    <name type="common">Bush tick</name>
    <dbReference type="NCBI Taxonomy" id="44386"/>
    <lineage>
        <taxon>Eukaryota</taxon>
        <taxon>Metazoa</taxon>
        <taxon>Ecdysozoa</taxon>
        <taxon>Arthropoda</taxon>
        <taxon>Chelicerata</taxon>
        <taxon>Arachnida</taxon>
        <taxon>Acari</taxon>
        <taxon>Parasitiformes</taxon>
        <taxon>Ixodida</taxon>
        <taxon>Ixodoidea</taxon>
        <taxon>Ixodidae</taxon>
        <taxon>Haemaphysalinae</taxon>
        <taxon>Haemaphysalis</taxon>
    </lineage>
</organism>
<evidence type="ECO:0000256" key="5">
    <source>
        <dbReference type="ARBA" id="ARBA00022801"/>
    </source>
</evidence>
<keyword evidence="13" id="KW-1185">Reference proteome</keyword>
<evidence type="ECO:0000256" key="2">
    <source>
        <dbReference type="ARBA" id="ARBA00015888"/>
    </source>
</evidence>
<dbReference type="PROSITE" id="PS51257">
    <property type="entry name" value="PROKAR_LIPOPROTEIN"/>
    <property type="match status" value="1"/>
</dbReference>
<evidence type="ECO:0000256" key="11">
    <source>
        <dbReference type="ARBA" id="ARBA00031130"/>
    </source>
</evidence>
<evidence type="ECO:0000313" key="12">
    <source>
        <dbReference type="EMBL" id="KAH9383168.1"/>
    </source>
</evidence>
<evidence type="ECO:0000256" key="4">
    <source>
        <dbReference type="ARBA" id="ARBA00022763"/>
    </source>
</evidence>
<gene>
    <name evidence="12" type="ORF">HPB48_023994</name>
</gene>
<name>A0A9J6H8A7_HAELO</name>
<keyword evidence="6" id="KW-0190">Covalent protein-DNA linkage</keyword>
<comment type="caution">
    <text evidence="12">The sequence shown here is derived from an EMBL/GenBank/DDBJ whole genome shotgun (WGS) entry which is preliminary data.</text>
</comment>
<dbReference type="Pfam" id="PF02586">
    <property type="entry name" value="SRAP"/>
    <property type="match status" value="1"/>
</dbReference>
<evidence type="ECO:0000256" key="10">
    <source>
        <dbReference type="ARBA" id="ARBA00030898"/>
    </source>
</evidence>
<keyword evidence="8" id="KW-0456">Lyase</keyword>
<dbReference type="AlphaFoldDB" id="A0A9J6H8A7"/>
<evidence type="ECO:0000256" key="7">
    <source>
        <dbReference type="ARBA" id="ARBA00023125"/>
    </source>
</evidence>
<dbReference type="GO" id="GO:0106300">
    <property type="term" value="P:protein-DNA covalent cross-linking repair"/>
    <property type="evidence" value="ECO:0007669"/>
    <property type="project" value="InterPro"/>
</dbReference>
<dbReference type="GO" id="GO:0008233">
    <property type="term" value="F:peptidase activity"/>
    <property type="evidence" value="ECO:0007669"/>
    <property type="project" value="UniProtKB-KW"/>
</dbReference>
<dbReference type="SUPFAM" id="SSF143081">
    <property type="entry name" value="BB1717-like"/>
    <property type="match status" value="1"/>
</dbReference>
<dbReference type="PANTHER" id="PTHR13604">
    <property type="entry name" value="DC12-RELATED"/>
    <property type="match status" value="1"/>
</dbReference>
<dbReference type="EMBL" id="JABSTR010000988">
    <property type="protein sequence ID" value="KAH9383168.1"/>
    <property type="molecule type" value="Genomic_DNA"/>
</dbReference>
<dbReference type="InterPro" id="IPR003738">
    <property type="entry name" value="SRAP"/>
</dbReference>
<dbReference type="GO" id="GO:0003697">
    <property type="term" value="F:single-stranded DNA binding"/>
    <property type="evidence" value="ECO:0007669"/>
    <property type="project" value="InterPro"/>
</dbReference>
<dbReference type="Proteomes" id="UP000821853">
    <property type="component" value="Unassembled WGS sequence"/>
</dbReference>
<dbReference type="VEuPathDB" id="VectorBase:HLOH_052503"/>
<keyword evidence="5" id="KW-0378">Hydrolase</keyword>
<dbReference type="GO" id="GO:0006508">
    <property type="term" value="P:proteolysis"/>
    <property type="evidence" value="ECO:0007669"/>
    <property type="project" value="UniProtKB-KW"/>
</dbReference>
<keyword evidence="4" id="KW-0227">DNA damage</keyword>
<dbReference type="Gene3D" id="3.90.1680.10">
    <property type="entry name" value="SOS response associated peptidase-like"/>
    <property type="match status" value="1"/>
</dbReference>
<keyword evidence="3" id="KW-0645">Protease</keyword>
<dbReference type="PANTHER" id="PTHR13604:SF0">
    <property type="entry name" value="ABASIC SITE PROCESSING PROTEIN HMCES"/>
    <property type="match status" value="1"/>
</dbReference>
<keyword evidence="7" id="KW-0238">DNA-binding</keyword>